<keyword evidence="2" id="KW-1185">Reference proteome</keyword>
<reference evidence="1 2" key="1">
    <citation type="submission" date="2019-11" db="EMBL/GenBank/DDBJ databases">
        <title>Comparative genomics of hydrocarbon-degrading Desulfosarcina strains.</title>
        <authorList>
            <person name="Watanabe M."/>
            <person name="Kojima H."/>
            <person name="Fukui M."/>
        </authorList>
    </citation>
    <scope>NUCLEOTIDE SEQUENCE [LARGE SCALE GENOMIC DNA]</scope>
    <source>
        <strain evidence="1 2">PP31</strain>
    </source>
</reference>
<protein>
    <submittedName>
        <fullName evidence="1">Uncharacterized protein</fullName>
    </submittedName>
</protein>
<sequence length="42" mass="5037">MTKRTTDLLIKIAIEVVDWINILLKEKRRKGKNDRNRTAEKK</sequence>
<gene>
    <name evidence="1" type="ORF">DSCW_36440</name>
</gene>
<evidence type="ECO:0000313" key="2">
    <source>
        <dbReference type="Proteomes" id="UP000427769"/>
    </source>
</evidence>
<dbReference type="KEGG" id="dwd:DSCW_36440"/>
<organism evidence="1 2">
    <name type="scientific">Desulfosarcina widdelii</name>
    <dbReference type="NCBI Taxonomy" id="947919"/>
    <lineage>
        <taxon>Bacteria</taxon>
        <taxon>Pseudomonadati</taxon>
        <taxon>Thermodesulfobacteriota</taxon>
        <taxon>Desulfobacteria</taxon>
        <taxon>Desulfobacterales</taxon>
        <taxon>Desulfosarcinaceae</taxon>
        <taxon>Desulfosarcina</taxon>
    </lineage>
</organism>
<dbReference type="Proteomes" id="UP000427769">
    <property type="component" value="Chromosome"/>
</dbReference>
<evidence type="ECO:0000313" key="1">
    <source>
        <dbReference type="EMBL" id="BBO76227.1"/>
    </source>
</evidence>
<accession>A0A5K7ZJI2</accession>
<dbReference type="AlphaFoldDB" id="A0A5K7ZJI2"/>
<proteinExistence type="predicted"/>
<dbReference type="EMBL" id="AP021875">
    <property type="protein sequence ID" value="BBO76227.1"/>
    <property type="molecule type" value="Genomic_DNA"/>
</dbReference>
<dbReference type="RefSeq" id="WP_269433785.1">
    <property type="nucleotide sequence ID" value="NZ_AP021875.1"/>
</dbReference>
<name>A0A5K7ZJI2_9BACT</name>